<proteinExistence type="predicted"/>
<reference evidence="3 4" key="1">
    <citation type="submission" date="2020-06" db="EMBL/GenBank/DDBJ databases">
        <title>High-quality draft genome of sulfate reducer Desulfobacter latus type strain AcrS2 isolated from marine sediment.</title>
        <authorList>
            <person name="Hoppe M."/>
            <person name="Larsen C.K."/>
            <person name="Marshall I.P.G."/>
            <person name="Schramm A."/>
            <person name="Marietou A.G."/>
        </authorList>
    </citation>
    <scope>NUCLEOTIDE SEQUENCE [LARGE SCALE GENOMIC DNA]</scope>
    <source>
        <strain evidence="3 4">AcRS2</strain>
    </source>
</reference>
<dbReference type="Proteomes" id="UP000553343">
    <property type="component" value="Unassembled WGS sequence"/>
</dbReference>
<organism evidence="3 4">
    <name type="scientific">Desulfobacter latus</name>
    <dbReference type="NCBI Taxonomy" id="2292"/>
    <lineage>
        <taxon>Bacteria</taxon>
        <taxon>Pseudomonadati</taxon>
        <taxon>Thermodesulfobacteriota</taxon>
        <taxon>Desulfobacteria</taxon>
        <taxon>Desulfobacterales</taxon>
        <taxon>Desulfobacteraceae</taxon>
        <taxon>Desulfobacter</taxon>
    </lineage>
</organism>
<dbReference type="SUPFAM" id="SSF52540">
    <property type="entry name" value="P-loop containing nucleoside triphosphate hydrolases"/>
    <property type="match status" value="1"/>
</dbReference>
<dbReference type="RefSeq" id="WP_178365915.1">
    <property type="nucleotide sequence ID" value="NZ_JACADJ010000012.1"/>
</dbReference>
<dbReference type="GO" id="GO:0005524">
    <property type="term" value="F:ATP binding"/>
    <property type="evidence" value="ECO:0007669"/>
    <property type="project" value="UniProtKB-KW"/>
</dbReference>
<dbReference type="InterPro" id="IPR025420">
    <property type="entry name" value="DUF4143"/>
</dbReference>
<comment type="caution">
    <text evidence="3">The sequence shown here is derived from an EMBL/GenBank/DDBJ whole genome shotgun (WGS) entry which is preliminary data.</text>
</comment>
<keyword evidence="3" id="KW-0067">ATP-binding</keyword>
<dbReference type="Pfam" id="PF13635">
    <property type="entry name" value="DUF4143"/>
    <property type="match status" value="1"/>
</dbReference>
<dbReference type="InterPro" id="IPR027417">
    <property type="entry name" value="P-loop_NTPase"/>
</dbReference>
<protein>
    <submittedName>
        <fullName evidence="3">ATP-binding protein</fullName>
    </submittedName>
</protein>
<accession>A0A850T065</accession>
<dbReference type="EMBL" id="JACADJ010000012">
    <property type="protein sequence ID" value="NWH04461.1"/>
    <property type="molecule type" value="Genomic_DNA"/>
</dbReference>
<sequence>MKRTIDQHLINWKNQTFRKPLILRGARQVGKTFSITYFGKTCFDSLIKLDFERDRSIHKIFDQDLSAEKIIQDIEIFSGIKIVPGKTLLFFDEIQECERALLSLRYFYEEMPDLHVAAAGSMLEFALGQVSFPVGRVAFEWMGPMTFYEFLNAAGYDLLANQLPCISNFEPVSEFAHQKIIEQLKIYFLTGGMPEAIKRYCHTKSITDSFDVHEQIFQAYLQSLIKYYRRADIDSLDHIMRIIPSFIGSQIKYTRLDPERRIEKTKTSLQILEKALIIQIIKASNANNLPLGVGVSPKKMKPLFLDIGLVQYSSGISATDVIRSKDLSHVYRGALAEQFVGQELLAAGGSESRKMYYWARDKKSSSAEVDYLYVHDGNIFPIEVKSGPKGKLKSLHLFMQEHPDIKTGYVMSPIVFEKQRVDNITFIPIYTRFE</sequence>
<dbReference type="AlphaFoldDB" id="A0A850T065"/>
<evidence type="ECO:0000259" key="2">
    <source>
        <dbReference type="Pfam" id="PF13635"/>
    </source>
</evidence>
<dbReference type="Pfam" id="PF13173">
    <property type="entry name" value="AAA_14"/>
    <property type="match status" value="1"/>
</dbReference>
<keyword evidence="4" id="KW-1185">Reference proteome</keyword>
<feature type="domain" description="DUF4143" evidence="2">
    <location>
        <begin position="226"/>
        <end position="387"/>
    </location>
</feature>
<name>A0A850T065_9BACT</name>
<dbReference type="InterPro" id="IPR041682">
    <property type="entry name" value="AAA_14"/>
</dbReference>
<feature type="domain" description="AAA" evidence="1">
    <location>
        <begin position="18"/>
        <end position="151"/>
    </location>
</feature>
<evidence type="ECO:0000259" key="1">
    <source>
        <dbReference type="Pfam" id="PF13173"/>
    </source>
</evidence>
<keyword evidence="3" id="KW-0547">Nucleotide-binding</keyword>
<dbReference type="PANTHER" id="PTHR33295">
    <property type="entry name" value="ATPASE"/>
    <property type="match status" value="1"/>
</dbReference>
<dbReference type="PANTHER" id="PTHR33295:SF7">
    <property type="entry name" value="ATPASE"/>
    <property type="match status" value="1"/>
</dbReference>
<evidence type="ECO:0000313" key="3">
    <source>
        <dbReference type="EMBL" id="NWH04461.1"/>
    </source>
</evidence>
<gene>
    <name evidence="3" type="ORF">HXW94_05555</name>
</gene>
<evidence type="ECO:0000313" key="4">
    <source>
        <dbReference type="Proteomes" id="UP000553343"/>
    </source>
</evidence>